<keyword evidence="1" id="KW-0175">Coiled coil</keyword>
<evidence type="ECO:0000313" key="3">
    <source>
        <dbReference type="Proteomes" id="UP001177744"/>
    </source>
</evidence>
<keyword evidence="3" id="KW-1185">Reference proteome</keyword>
<organism evidence="2 3">
    <name type="scientific">Cnephaeus nilssonii</name>
    <name type="common">Northern bat</name>
    <name type="synonym">Eptesicus nilssonii</name>
    <dbReference type="NCBI Taxonomy" id="3371016"/>
    <lineage>
        <taxon>Eukaryota</taxon>
        <taxon>Metazoa</taxon>
        <taxon>Chordata</taxon>
        <taxon>Craniata</taxon>
        <taxon>Vertebrata</taxon>
        <taxon>Euteleostomi</taxon>
        <taxon>Mammalia</taxon>
        <taxon>Eutheria</taxon>
        <taxon>Laurasiatheria</taxon>
        <taxon>Chiroptera</taxon>
        <taxon>Yangochiroptera</taxon>
        <taxon>Vespertilionidae</taxon>
        <taxon>Cnephaeus</taxon>
    </lineage>
</organism>
<evidence type="ECO:0000313" key="2">
    <source>
        <dbReference type="EMBL" id="KAK1344228.1"/>
    </source>
</evidence>
<name>A0AA40I714_CNENI</name>
<dbReference type="AlphaFoldDB" id="A0AA40I714"/>
<gene>
    <name evidence="2" type="ORF">QTO34_014793</name>
</gene>
<accession>A0AA40I714</accession>
<reference evidence="2" key="1">
    <citation type="submission" date="2023-06" db="EMBL/GenBank/DDBJ databases">
        <title>Reference genome for the Northern bat (Eptesicus nilssonii), a most northern bat species.</title>
        <authorList>
            <person name="Laine V.N."/>
            <person name="Pulliainen A.T."/>
            <person name="Lilley T.M."/>
        </authorList>
    </citation>
    <scope>NUCLEOTIDE SEQUENCE</scope>
    <source>
        <strain evidence="2">BLF_Eptnil</strain>
        <tissue evidence="2">Kidney</tissue>
    </source>
</reference>
<feature type="coiled-coil region" evidence="1">
    <location>
        <begin position="31"/>
        <end position="58"/>
    </location>
</feature>
<protein>
    <submittedName>
        <fullName evidence="2">Uncharacterized protein</fullName>
    </submittedName>
</protein>
<evidence type="ECO:0000256" key="1">
    <source>
        <dbReference type="SAM" id="Coils"/>
    </source>
</evidence>
<dbReference type="Gene3D" id="1.20.58.1520">
    <property type="match status" value="1"/>
</dbReference>
<dbReference type="Proteomes" id="UP001177744">
    <property type="component" value="Unassembled WGS sequence"/>
</dbReference>
<dbReference type="Pfam" id="PF03999">
    <property type="entry name" value="MAP65_ASE1"/>
    <property type="match status" value="1"/>
</dbReference>
<comment type="caution">
    <text evidence="2">The sequence shown here is derived from an EMBL/GenBank/DDBJ whole genome shotgun (WGS) entry which is preliminary data.</text>
</comment>
<proteinExistence type="predicted"/>
<dbReference type="EMBL" id="JAULJE010000004">
    <property type="protein sequence ID" value="KAK1344228.1"/>
    <property type="molecule type" value="Genomic_DNA"/>
</dbReference>
<sequence>MQKWEESWRLFLEFKRKPSDPSRFTNRGGNLLKEEKQRARLQKTLFKLEEELKAQIEMWEETLNIICGLKEEKEISDKCHLDIAFYDQMF</sequence>